<feature type="transmembrane region" description="Helical" evidence="1">
    <location>
        <begin position="93"/>
        <end position="112"/>
    </location>
</feature>
<sequence>MNSALAHVVMITALALAAAGGLAALLDRRPGRLLQLGAGLVELLLVVLAVVVVVEVVGGDRPAEAATFLGYALTTLGVLPAAVVLARMEPTRWGSAIIGGGALLLPVLILRLQQVHG</sequence>
<evidence type="ECO:0000313" key="2">
    <source>
        <dbReference type="EMBL" id="GGK17731.1"/>
    </source>
</evidence>
<protein>
    <submittedName>
        <fullName evidence="2">Uncharacterized protein</fullName>
    </submittedName>
</protein>
<feature type="transmembrane region" description="Helical" evidence="1">
    <location>
        <begin position="68"/>
        <end position="87"/>
    </location>
</feature>
<keyword evidence="1" id="KW-0812">Transmembrane</keyword>
<accession>A0A8J3BLI0</accession>
<reference evidence="2" key="2">
    <citation type="submission" date="2020-09" db="EMBL/GenBank/DDBJ databases">
        <authorList>
            <person name="Sun Q."/>
            <person name="Ohkuma M."/>
        </authorList>
    </citation>
    <scope>NUCLEOTIDE SEQUENCE</scope>
    <source>
        <strain evidence="2">JCM 3091</strain>
    </source>
</reference>
<organism evidence="2 3">
    <name type="scientific">Pilimelia terevasa</name>
    <dbReference type="NCBI Taxonomy" id="53372"/>
    <lineage>
        <taxon>Bacteria</taxon>
        <taxon>Bacillati</taxon>
        <taxon>Actinomycetota</taxon>
        <taxon>Actinomycetes</taxon>
        <taxon>Micromonosporales</taxon>
        <taxon>Micromonosporaceae</taxon>
        <taxon>Pilimelia</taxon>
    </lineage>
</organism>
<dbReference type="Proteomes" id="UP000662200">
    <property type="component" value="Unassembled WGS sequence"/>
</dbReference>
<dbReference type="RefSeq" id="WP_189112786.1">
    <property type="nucleotide sequence ID" value="NZ_BMQC01000002.1"/>
</dbReference>
<evidence type="ECO:0000313" key="3">
    <source>
        <dbReference type="Proteomes" id="UP000662200"/>
    </source>
</evidence>
<comment type="caution">
    <text evidence="2">The sequence shown here is derived from an EMBL/GenBank/DDBJ whole genome shotgun (WGS) entry which is preliminary data.</text>
</comment>
<dbReference type="AlphaFoldDB" id="A0A8J3BLI0"/>
<name>A0A8J3BLI0_9ACTN</name>
<keyword evidence="1" id="KW-1133">Transmembrane helix</keyword>
<evidence type="ECO:0000256" key="1">
    <source>
        <dbReference type="SAM" id="Phobius"/>
    </source>
</evidence>
<reference evidence="2" key="1">
    <citation type="journal article" date="2014" name="Int. J. Syst. Evol. Microbiol.">
        <title>Complete genome sequence of Corynebacterium casei LMG S-19264T (=DSM 44701T), isolated from a smear-ripened cheese.</title>
        <authorList>
            <consortium name="US DOE Joint Genome Institute (JGI-PGF)"/>
            <person name="Walter F."/>
            <person name="Albersmeier A."/>
            <person name="Kalinowski J."/>
            <person name="Ruckert C."/>
        </authorList>
    </citation>
    <scope>NUCLEOTIDE SEQUENCE</scope>
    <source>
        <strain evidence="2">JCM 3091</strain>
    </source>
</reference>
<dbReference type="EMBL" id="BMQC01000002">
    <property type="protein sequence ID" value="GGK17731.1"/>
    <property type="molecule type" value="Genomic_DNA"/>
</dbReference>
<gene>
    <name evidence="2" type="ORF">GCM10010124_07860</name>
</gene>
<feature type="transmembrane region" description="Helical" evidence="1">
    <location>
        <begin position="33"/>
        <end position="56"/>
    </location>
</feature>
<keyword evidence="1" id="KW-0472">Membrane</keyword>
<keyword evidence="3" id="KW-1185">Reference proteome</keyword>
<proteinExistence type="predicted"/>